<evidence type="ECO:0000256" key="9">
    <source>
        <dbReference type="SAM" id="Phobius"/>
    </source>
</evidence>
<name>A0A5Q2F8U6_9ACTN</name>
<feature type="transmembrane region" description="Helical" evidence="9">
    <location>
        <begin position="52"/>
        <end position="81"/>
    </location>
</feature>
<dbReference type="CDD" id="cd06261">
    <property type="entry name" value="TM_PBP2"/>
    <property type="match status" value="1"/>
</dbReference>
<evidence type="ECO:0000313" key="11">
    <source>
        <dbReference type="EMBL" id="QGF23390.1"/>
    </source>
</evidence>
<evidence type="ECO:0000256" key="5">
    <source>
        <dbReference type="ARBA" id="ARBA00022989"/>
    </source>
</evidence>
<evidence type="ECO:0000256" key="2">
    <source>
        <dbReference type="ARBA" id="ARBA00011779"/>
    </source>
</evidence>
<dbReference type="NCBIfam" id="TIGR00969">
    <property type="entry name" value="3a0106s02"/>
    <property type="match status" value="1"/>
</dbReference>
<accession>A0A5Q2F8U6</accession>
<evidence type="ECO:0000313" key="12">
    <source>
        <dbReference type="Proteomes" id="UP000386847"/>
    </source>
</evidence>
<keyword evidence="12" id="KW-1185">Reference proteome</keyword>
<evidence type="ECO:0000256" key="4">
    <source>
        <dbReference type="ARBA" id="ARBA00022692"/>
    </source>
</evidence>
<feature type="transmembrane region" description="Helical" evidence="9">
    <location>
        <begin position="12"/>
        <end position="32"/>
    </location>
</feature>
<dbReference type="SUPFAM" id="SSF161098">
    <property type="entry name" value="MetI-like"/>
    <property type="match status" value="1"/>
</dbReference>
<evidence type="ECO:0000256" key="8">
    <source>
        <dbReference type="ARBA" id="ARBA00025323"/>
    </source>
</evidence>
<protein>
    <submittedName>
        <fullName evidence="11">Sulfate ABC transporter permease subunit</fullName>
    </submittedName>
</protein>
<reference evidence="11 12" key="1">
    <citation type="submission" date="2019-10" db="EMBL/GenBank/DDBJ databases">
        <title>Genomic analysis of Raineyella sp. CBA3103.</title>
        <authorList>
            <person name="Roh S.W."/>
        </authorList>
    </citation>
    <scope>NUCLEOTIDE SEQUENCE [LARGE SCALE GENOMIC DNA]</scope>
    <source>
        <strain evidence="11 12">CBA3103</strain>
    </source>
</reference>
<feature type="transmembrane region" description="Helical" evidence="9">
    <location>
        <begin position="128"/>
        <end position="150"/>
    </location>
</feature>
<dbReference type="Proteomes" id="UP000386847">
    <property type="component" value="Chromosome"/>
</dbReference>
<evidence type="ECO:0000256" key="1">
    <source>
        <dbReference type="ARBA" id="ARBA00004141"/>
    </source>
</evidence>
<dbReference type="InterPro" id="IPR035906">
    <property type="entry name" value="MetI-like_sf"/>
</dbReference>
<evidence type="ECO:0000256" key="6">
    <source>
        <dbReference type="ARBA" id="ARBA00023032"/>
    </source>
</evidence>
<comment type="subcellular location">
    <subcellularLocation>
        <location evidence="1">Membrane</location>
        <topology evidence="1">Multi-pass membrane protein</topology>
    </subcellularLocation>
</comment>
<sequence length="268" mass="29000">MRQTRTLRWSLRILAIAYLGVLVAVPVGMILVRTFGAGLATWWSWVTTPAAISALNLTVLVIAIVIPLNVVFGVITALALARGRFPGKALLQTVVDLPFAVSPVVAGVAMIALWGVNGWFGWLPHHGIRVVYALPGMVLATAFVTMPFVVREVEPVVREIGRDQEQAAATLGATRPQIFWRITLPGIRWGLTYGTVLTISRALGEYGAVLLVSSNLPGVSQTLTLLVHARYVEDHNLYGAYAAATVLMGLGLLTLVATTVLDKWKKQR</sequence>
<dbReference type="EMBL" id="CP045725">
    <property type="protein sequence ID" value="QGF23390.1"/>
    <property type="molecule type" value="Genomic_DNA"/>
</dbReference>
<feature type="transmembrane region" description="Helical" evidence="9">
    <location>
        <begin position="238"/>
        <end position="261"/>
    </location>
</feature>
<feature type="transmembrane region" description="Helical" evidence="9">
    <location>
        <begin position="208"/>
        <end position="232"/>
    </location>
</feature>
<evidence type="ECO:0000256" key="3">
    <source>
        <dbReference type="ARBA" id="ARBA00022448"/>
    </source>
</evidence>
<feature type="domain" description="ABC transmembrane type-1" evidence="10">
    <location>
        <begin position="55"/>
        <end position="259"/>
    </location>
</feature>
<feature type="transmembrane region" description="Helical" evidence="9">
    <location>
        <begin position="93"/>
        <end position="116"/>
    </location>
</feature>
<organism evidence="11 12">
    <name type="scientific">Raineyella fluvialis</name>
    <dbReference type="NCBI Taxonomy" id="2662261"/>
    <lineage>
        <taxon>Bacteria</taxon>
        <taxon>Bacillati</taxon>
        <taxon>Actinomycetota</taxon>
        <taxon>Actinomycetes</taxon>
        <taxon>Propionibacteriales</taxon>
        <taxon>Propionibacteriaceae</taxon>
        <taxon>Raineyella</taxon>
    </lineage>
</organism>
<dbReference type="Gene3D" id="1.10.3720.10">
    <property type="entry name" value="MetI-like"/>
    <property type="match status" value="1"/>
</dbReference>
<evidence type="ECO:0000259" key="10">
    <source>
        <dbReference type="PROSITE" id="PS50928"/>
    </source>
</evidence>
<dbReference type="PANTHER" id="PTHR30406">
    <property type="entry name" value="SULFATE TRANSPORT SYSTEM PERMEASE PROTEIN"/>
    <property type="match status" value="1"/>
</dbReference>
<dbReference type="PANTHER" id="PTHR30406:SF1">
    <property type="entry name" value="SULFATE TRANSPORT SYSTEM PERMEASE PROTEIN CYSW"/>
    <property type="match status" value="1"/>
</dbReference>
<dbReference type="PROSITE" id="PS50928">
    <property type="entry name" value="ABC_TM1"/>
    <property type="match status" value="1"/>
</dbReference>
<keyword evidence="4 9" id="KW-0812">Transmembrane</keyword>
<dbReference type="InterPro" id="IPR000515">
    <property type="entry name" value="MetI-like"/>
</dbReference>
<dbReference type="RefSeq" id="WP_153571921.1">
    <property type="nucleotide sequence ID" value="NZ_CP045725.1"/>
</dbReference>
<dbReference type="GO" id="GO:0005886">
    <property type="term" value="C:plasma membrane"/>
    <property type="evidence" value="ECO:0007669"/>
    <property type="project" value="TreeGrafter"/>
</dbReference>
<keyword evidence="6" id="KW-0764">Sulfate transport</keyword>
<dbReference type="Pfam" id="PF00528">
    <property type="entry name" value="BPD_transp_1"/>
    <property type="match status" value="1"/>
</dbReference>
<dbReference type="AlphaFoldDB" id="A0A5Q2F8U6"/>
<gene>
    <name evidence="11" type="ORF">Rai3103_06615</name>
</gene>
<dbReference type="InterPro" id="IPR005667">
    <property type="entry name" value="Sulph_transpt2"/>
</dbReference>
<comment type="function">
    <text evidence="8">Part of the ABC transporter complex CysAWTP (TC 3.A.1.6.1) involved in sulfate/thiosulfate import. Probably responsible for the translocation of the substrate across the membrane.</text>
</comment>
<keyword evidence="7 9" id="KW-0472">Membrane</keyword>
<dbReference type="KEGG" id="rain:Rai3103_06615"/>
<proteinExistence type="predicted"/>
<evidence type="ECO:0000256" key="7">
    <source>
        <dbReference type="ARBA" id="ARBA00023136"/>
    </source>
</evidence>
<dbReference type="GO" id="GO:0015419">
    <property type="term" value="F:ABC-type sulfate transporter activity"/>
    <property type="evidence" value="ECO:0007669"/>
    <property type="project" value="InterPro"/>
</dbReference>
<comment type="subunit">
    <text evidence="2">The complex is composed of two ATP-binding proteins (CysA), two transmembrane proteins (CysT and CysW) and a solute-binding protein (CysP).</text>
</comment>
<keyword evidence="5 9" id="KW-1133">Transmembrane helix</keyword>
<keyword evidence="3" id="KW-0813">Transport</keyword>